<dbReference type="AlphaFoldDB" id="A0A250DEM5"/>
<dbReference type="PANTHER" id="PTHR43685">
    <property type="entry name" value="GLYCOSYLTRANSFERASE"/>
    <property type="match status" value="1"/>
</dbReference>
<dbReference type="InterPro" id="IPR029044">
    <property type="entry name" value="Nucleotide-diphossugar_trans"/>
</dbReference>
<dbReference type="InterPro" id="IPR050834">
    <property type="entry name" value="Glycosyltransf_2"/>
</dbReference>
<dbReference type="Pfam" id="PF00535">
    <property type="entry name" value="Glycos_transf_2"/>
    <property type="match status" value="1"/>
</dbReference>
<dbReference type="InterPro" id="IPR001173">
    <property type="entry name" value="Glyco_trans_2-like"/>
</dbReference>
<dbReference type="Gene3D" id="3.90.550.10">
    <property type="entry name" value="Spore Coat Polysaccharide Biosynthesis Protein SpsA, Chain A"/>
    <property type="match status" value="1"/>
</dbReference>
<reference evidence="2 3" key="1">
    <citation type="submission" date="2017-09" db="EMBL/GenBank/DDBJ databases">
        <title>The diverse metabolic capabilities of V. boronicumulans make it an excellent choice for continued studies on novel biodegradation.</title>
        <authorList>
            <person name="Sun S."/>
        </authorList>
    </citation>
    <scope>NUCLEOTIDE SEQUENCE [LARGE SCALE GENOMIC DNA]</scope>
    <source>
        <strain evidence="2 3">J1</strain>
    </source>
</reference>
<name>A0A250DEM5_9BURK</name>
<dbReference type="EMBL" id="CP023284">
    <property type="protein sequence ID" value="ATA52433.1"/>
    <property type="molecule type" value="Genomic_DNA"/>
</dbReference>
<evidence type="ECO:0000259" key="1">
    <source>
        <dbReference type="Pfam" id="PF00535"/>
    </source>
</evidence>
<sequence>MLWSDTSASSSPDRARCMSSALVTVVIPIFNQAKFVVETVDSALRQTHRNLQVVVVDDGSTDGGAELLATEFGNRIVLLQQRNGGPSSAINKGLAAADGAFIALLGGDDVCVEDRIGTQLELLHATSNDIVFSKPFLIDAEGGPLADESFPVFFDERPVQPLLRTLLLEGNFLCAPTAFMRREAVRKTGTFRPGLIQLQDYDYWLRAAASGLKLAEAGPRVVRYRRHSANLSSTRASFASTAESIPIFRSLLETGAPAELRRAFPSLFEPVANPDTPLTSFDKALFLLSHPREEIRMMGVEHLVTLAEDPVFLAKAERFGLNLTRFALTAV</sequence>
<dbReference type="PANTHER" id="PTHR43685:SF2">
    <property type="entry name" value="GLYCOSYLTRANSFERASE 2-LIKE DOMAIN-CONTAINING PROTEIN"/>
    <property type="match status" value="1"/>
</dbReference>
<proteinExistence type="predicted"/>
<dbReference type="Proteomes" id="UP000217154">
    <property type="component" value="Chromosome"/>
</dbReference>
<dbReference type="KEGG" id="vbo:CKY39_03790"/>
<evidence type="ECO:0000313" key="2">
    <source>
        <dbReference type="EMBL" id="ATA52433.1"/>
    </source>
</evidence>
<accession>A0A250DEM5</accession>
<evidence type="ECO:0000313" key="3">
    <source>
        <dbReference type="Proteomes" id="UP000217154"/>
    </source>
</evidence>
<dbReference type="SUPFAM" id="SSF53448">
    <property type="entry name" value="Nucleotide-diphospho-sugar transferases"/>
    <property type="match status" value="1"/>
</dbReference>
<feature type="domain" description="Glycosyltransferase 2-like" evidence="1">
    <location>
        <begin position="24"/>
        <end position="187"/>
    </location>
</feature>
<gene>
    <name evidence="2" type="ORF">CKY39_03790</name>
</gene>
<protein>
    <recommendedName>
        <fullName evidence="1">Glycosyltransferase 2-like domain-containing protein</fullName>
    </recommendedName>
</protein>
<organism evidence="2 3">
    <name type="scientific">Variovorax boronicumulans</name>
    <dbReference type="NCBI Taxonomy" id="436515"/>
    <lineage>
        <taxon>Bacteria</taxon>
        <taxon>Pseudomonadati</taxon>
        <taxon>Pseudomonadota</taxon>
        <taxon>Betaproteobacteria</taxon>
        <taxon>Burkholderiales</taxon>
        <taxon>Comamonadaceae</taxon>
        <taxon>Variovorax</taxon>
    </lineage>
</organism>